<dbReference type="InterPro" id="IPR057135">
    <property type="entry name" value="At4g27190-like_LRR"/>
</dbReference>
<dbReference type="AlphaFoldDB" id="A0A2N9IB10"/>
<keyword evidence="2" id="KW-0547">Nucleotide-binding</keyword>
<evidence type="ECO:0000259" key="5">
    <source>
        <dbReference type="Pfam" id="PF00931"/>
    </source>
</evidence>
<gene>
    <name evidence="7" type="ORF">FSB_LOCUS50989</name>
</gene>
<dbReference type="Pfam" id="PF23247">
    <property type="entry name" value="LRR_RPS2"/>
    <property type="match status" value="2"/>
</dbReference>
<dbReference type="SUPFAM" id="SSF52047">
    <property type="entry name" value="RNI-like"/>
    <property type="match status" value="1"/>
</dbReference>
<keyword evidence="4" id="KW-0067">ATP-binding</keyword>
<dbReference type="InterPro" id="IPR032675">
    <property type="entry name" value="LRR_dom_sf"/>
</dbReference>
<keyword evidence="3" id="KW-0611">Plant defense</keyword>
<dbReference type="Gene3D" id="3.80.10.10">
    <property type="entry name" value="Ribonuclease Inhibitor"/>
    <property type="match status" value="1"/>
</dbReference>
<dbReference type="Pfam" id="PF00931">
    <property type="entry name" value="NB-ARC"/>
    <property type="match status" value="1"/>
</dbReference>
<dbReference type="SUPFAM" id="SSF52540">
    <property type="entry name" value="P-loop containing nucleoside triphosphate hydrolases"/>
    <property type="match status" value="1"/>
</dbReference>
<evidence type="ECO:0000313" key="7">
    <source>
        <dbReference type="EMBL" id="SPD23107.1"/>
    </source>
</evidence>
<comment type="similarity">
    <text evidence="1">Belongs to the disease resistance NB-LRR family.</text>
</comment>
<dbReference type="InterPro" id="IPR050905">
    <property type="entry name" value="Plant_NBS-LRR"/>
</dbReference>
<dbReference type="EMBL" id="OIVN01005560">
    <property type="protein sequence ID" value="SPD23107.1"/>
    <property type="molecule type" value="Genomic_DNA"/>
</dbReference>
<name>A0A2N9IB10_FAGSY</name>
<evidence type="ECO:0000256" key="4">
    <source>
        <dbReference type="ARBA" id="ARBA00022840"/>
    </source>
</evidence>
<dbReference type="GO" id="GO:0005524">
    <property type="term" value="F:ATP binding"/>
    <property type="evidence" value="ECO:0007669"/>
    <property type="project" value="UniProtKB-KW"/>
</dbReference>
<feature type="domain" description="NB-ARC" evidence="5">
    <location>
        <begin position="234"/>
        <end position="290"/>
    </location>
</feature>
<dbReference type="GO" id="GO:0043531">
    <property type="term" value="F:ADP binding"/>
    <property type="evidence" value="ECO:0007669"/>
    <property type="project" value="InterPro"/>
</dbReference>
<feature type="domain" description="Disease resistance protein At4g27190-like leucine-rich repeats" evidence="6">
    <location>
        <begin position="552"/>
        <end position="645"/>
    </location>
</feature>
<dbReference type="PANTHER" id="PTHR33463">
    <property type="entry name" value="NB-ARC DOMAIN-CONTAINING PROTEIN-RELATED"/>
    <property type="match status" value="1"/>
</dbReference>
<dbReference type="InterPro" id="IPR042197">
    <property type="entry name" value="Apaf_helical"/>
</dbReference>
<evidence type="ECO:0000256" key="2">
    <source>
        <dbReference type="ARBA" id="ARBA00022741"/>
    </source>
</evidence>
<dbReference type="InterPro" id="IPR002182">
    <property type="entry name" value="NB-ARC"/>
</dbReference>
<accession>A0A2N9IB10</accession>
<evidence type="ECO:0000256" key="1">
    <source>
        <dbReference type="ARBA" id="ARBA00008894"/>
    </source>
</evidence>
<dbReference type="Gene3D" id="1.10.8.430">
    <property type="entry name" value="Helical domain of apoptotic protease-activating factors"/>
    <property type="match status" value="1"/>
</dbReference>
<protein>
    <submittedName>
        <fullName evidence="7">Uncharacterized protein</fullName>
    </submittedName>
</protein>
<organism evidence="7">
    <name type="scientific">Fagus sylvatica</name>
    <name type="common">Beechnut</name>
    <dbReference type="NCBI Taxonomy" id="28930"/>
    <lineage>
        <taxon>Eukaryota</taxon>
        <taxon>Viridiplantae</taxon>
        <taxon>Streptophyta</taxon>
        <taxon>Embryophyta</taxon>
        <taxon>Tracheophyta</taxon>
        <taxon>Spermatophyta</taxon>
        <taxon>Magnoliopsida</taxon>
        <taxon>eudicotyledons</taxon>
        <taxon>Gunneridae</taxon>
        <taxon>Pentapetalae</taxon>
        <taxon>rosids</taxon>
        <taxon>fabids</taxon>
        <taxon>Fagales</taxon>
        <taxon>Fagaceae</taxon>
        <taxon>Fagus</taxon>
    </lineage>
</organism>
<dbReference type="PANTHER" id="PTHR33463:SF198">
    <property type="entry name" value="RPP4C3"/>
    <property type="match status" value="1"/>
</dbReference>
<reference evidence="7" key="1">
    <citation type="submission" date="2018-02" db="EMBL/GenBank/DDBJ databases">
        <authorList>
            <person name="Cohen D.B."/>
            <person name="Kent A.D."/>
        </authorList>
    </citation>
    <scope>NUCLEOTIDE SEQUENCE</scope>
</reference>
<feature type="domain" description="Disease resistance protein At4g27190-like leucine-rich repeats" evidence="6">
    <location>
        <begin position="367"/>
        <end position="465"/>
    </location>
</feature>
<proteinExistence type="inferred from homology"/>
<dbReference type="GO" id="GO:0006952">
    <property type="term" value="P:defense response"/>
    <property type="evidence" value="ECO:0007669"/>
    <property type="project" value="UniProtKB-KW"/>
</dbReference>
<sequence>MDAAISIGAKTGEYMVEPIGQQVGYLIHLNSNIKNLKDQFQKLGDKRHEVQLLIDAERMNGQVILPEVNRWVENADEIRQGLQRFIDEDVKADKKCLGGWCQDLKSCYCLGRKAEKKTQEIDAEKRKDLVIALEVEQWVQMVGNISQGLQRFIDEDKMCLDLKSRYSLSRKAKKKTLAIEKLLSDAPSLNKMSCPPPPQGIGSSSIEGFKDFESRISMIEEVLEALRDDYSNMIAICDIGIPYGGQHKRCKVLLTSRSEDACSQMETQKIVQINVLSKEEAWNLFREMAGNCIDSTPSLRSIAKEVAKECGALPVAIVTVARALANKTKDEWIAALEQLKKYGVGRRLFAKIDNVAEARSRVHAMIKVLTVYESEDVEYVIDATSDQTPRDAFPILESLALLHLSNLKEIYHGQFLERSFSGAQLACFGNLTSLHLDACHRLKNVFSLSIARGLVQLQELDITSCTDMEEIFSKEGQDEKAFDMIKFPQLKLVTLENAPSLIGFCTFVDPIELVQPSHAKGTQPILNQEDVITEFQHEQHHTGTFPQSGPISNKFLSSIAKLLVMLEEIQVIDCQEIEEILARAREEEGEEKDIVLFNKVNSLVLMDLPNLKCFCNEANALEWPSLKKVGVIRCPNLRTFVPANIKTPELEGVYEDYRYDDSFYKFEFKEHAQWKGDLNATIEHIFKGKELKVDYETPQQQTETNEKNMLCWERQIQERHRATERAETVDHFITHFAPDPVKLPPSATASSISHPHLLPAFPMPPLRPPKFNEFEMKAYVVCTEGFCLEYYKVVPGVGICFMTYKTLKKLLADTTASL</sequence>
<dbReference type="InterPro" id="IPR027417">
    <property type="entry name" value="P-loop_NTPase"/>
</dbReference>
<evidence type="ECO:0000256" key="3">
    <source>
        <dbReference type="ARBA" id="ARBA00022821"/>
    </source>
</evidence>
<evidence type="ECO:0000259" key="6">
    <source>
        <dbReference type="Pfam" id="PF23247"/>
    </source>
</evidence>